<dbReference type="AlphaFoldDB" id="X1S9A0"/>
<evidence type="ECO:0000256" key="1">
    <source>
        <dbReference type="ARBA" id="ARBA00022723"/>
    </source>
</evidence>
<dbReference type="PANTHER" id="PTHR43822:SF2">
    <property type="entry name" value="HOMOACONITASE, MITOCHONDRIAL"/>
    <property type="match status" value="1"/>
</dbReference>
<dbReference type="GO" id="GO:0019752">
    <property type="term" value="P:carboxylic acid metabolic process"/>
    <property type="evidence" value="ECO:0007669"/>
    <property type="project" value="UniProtKB-ARBA"/>
</dbReference>
<dbReference type="Pfam" id="PF00330">
    <property type="entry name" value="Aconitase"/>
    <property type="match status" value="1"/>
</dbReference>
<name>X1S9A0_9ZZZZ</name>
<protein>
    <recommendedName>
        <fullName evidence="5">Aconitase/3-isopropylmalate dehydratase large subunit alpha/beta/alpha domain-containing protein</fullName>
    </recommendedName>
</protein>
<keyword evidence="2" id="KW-0408">Iron</keyword>
<keyword evidence="3" id="KW-0411">Iron-sulfur</keyword>
<evidence type="ECO:0000256" key="2">
    <source>
        <dbReference type="ARBA" id="ARBA00023004"/>
    </source>
</evidence>
<dbReference type="SUPFAM" id="SSF53732">
    <property type="entry name" value="Aconitase iron-sulfur domain"/>
    <property type="match status" value="1"/>
</dbReference>
<evidence type="ECO:0000256" key="4">
    <source>
        <dbReference type="ARBA" id="ARBA00023239"/>
    </source>
</evidence>
<dbReference type="GO" id="GO:0046872">
    <property type="term" value="F:metal ion binding"/>
    <property type="evidence" value="ECO:0007669"/>
    <property type="project" value="UniProtKB-KW"/>
</dbReference>
<dbReference type="PANTHER" id="PTHR43822">
    <property type="entry name" value="HOMOACONITASE, MITOCHONDRIAL-RELATED"/>
    <property type="match status" value="1"/>
</dbReference>
<gene>
    <name evidence="6" type="ORF">S12H4_34230</name>
</gene>
<dbReference type="InterPro" id="IPR036008">
    <property type="entry name" value="Aconitase_4Fe-4S_dom"/>
</dbReference>
<reference evidence="6" key="1">
    <citation type="journal article" date="2014" name="Front. Microbiol.">
        <title>High frequency of phylogenetically diverse reductive dehalogenase-homologous genes in deep subseafloor sedimentary metagenomes.</title>
        <authorList>
            <person name="Kawai M."/>
            <person name="Futagami T."/>
            <person name="Toyoda A."/>
            <person name="Takaki Y."/>
            <person name="Nishi S."/>
            <person name="Hori S."/>
            <person name="Arai W."/>
            <person name="Tsubouchi T."/>
            <person name="Morono Y."/>
            <person name="Uchiyama I."/>
            <person name="Ito T."/>
            <person name="Fujiyama A."/>
            <person name="Inagaki F."/>
            <person name="Takami H."/>
        </authorList>
    </citation>
    <scope>NUCLEOTIDE SEQUENCE</scope>
    <source>
        <strain evidence="6">Expedition CK06-06</strain>
    </source>
</reference>
<dbReference type="GO" id="GO:0016829">
    <property type="term" value="F:lyase activity"/>
    <property type="evidence" value="ECO:0007669"/>
    <property type="project" value="UniProtKB-KW"/>
</dbReference>
<dbReference type="PROSITE" id="PS01244">
    <property type="entry name" value="ACONITASE_2"/>
    <property type="match status" value="1"/>
</dbReference>
<organism evidence="6">
    <name type="scientific">marine sediment metagenome</name>
    <dbReference type="NCBI Taxonomy" id="412755"/>
    <lineage>
        <taxon>unclassified sequences</taxon>
        <taxon>metagenomes</taxon>
        <taxon>ecological metagenomes</taxon>
    </lineage>
</organism>
<keyword evidence="4" id="KW-0456">Lyase</keyword>
<dbReference type="InterPro" id="IPR015931">
    <property type="entry name" value="Acnase/IPM_dHydase_lsu_aba_1/3"/>
</dbReference>
<sequence>DQIVPVVSKPHNVDNVSPISELPDTEIDVGLLGTCTNGRLDDLTAAAKVLKGKQIKKGVRLLVYPASQEVLLEGIKSGIIQTLIEAGGQLNVPACGPCLGAYGGCLAPGEVSISSANRNFKGRMGCKEDTGIYLGSPATVAASVIEGRIVEPPKEVFT</sequence>
<dbReference type="PROSITE" id="PS00450">
    <property type="entry name" value="ACONITASE_1"/>
    <property type="match status" value="1"/>
</dbReference>
<dbReference type="InterPro" id="IPR050067">
    <property type="entry name" value="IPM_dehydratase_rel_enz"/>
</dbReference>
<evidence type="ECO:0000256" key="3">
    <source>
        <dbReference type="ARBA" id="ARBA00023014"/>
    </source>
</evidence>
<comment type="caution">
    <text evidence="6">The sequence shown here is derived from an EMBL/GenBank/DDBJ whole genome shotgun (WGS) entry which is preliminary data.</text>
</comment>
<feature type="non-terminal residue" evidence="6">
    <location>
        <position position="1"/>
    </location>
</feature>
<proteinExistence type="predicted"/>
<dbReference type="EMBL" id="BARW01020238">
    <property type="protein sequence ID" value="GAI89523.1"/>
    <property type="molecule type" value="Genomic_DNA"/>
</dbReference>
<feature type="domain" description="Aconitase/3-isopropylmalate dehydratase large subunit alpha/beta/alpha" evidence="5">
    <location>
        <begin position="17"/>
        <end position="147"/>
    </location>
</feature>
<accession>X1S9A0</accession>
<evidence type="ECO:0000313" key="6">
    <source>
        <dbReference type="EMBL" id="GAI89523.1"/>
    </source>
</evidence>
<dbReference type="GO" id="GO:0051536">
    <property type="term" value="F:iron-sulfur cluster binding"/>
    <property type="evidence" value="ECO:0007669"/>
    <property type="project" value="UniProtKB-KW"/>
</dbReference>
<evidence type="ECO:0000259" key="5">
    <source>
        <dbReference type="Pfam" id="PF00330"/>
    </source>
</evidence>
<keyword evidence="1" id="KW-0479">Metal-binding</keyword>
<dbReference type="Gene3D" id="3.30.499.10">
    <property type="entry name" value="Aconitase, domain 3"/>
    <property type="match status" value="1"/>
</dbReference>
<dbReference type="InterPro" id="IPR001030">
    <property type="entry name" value="Acoase/IPM_deHydtase_lsu_aba"/>
</dbReference>
<dbReference type="InterPro" id="IPR018136">
    <property type="entry name" value="Aconitase_4Fe-4S_BS"/>
</dbReference>